<keyword evidence="2" id="KW-0732">Signal</keyword>
<dbReference type="RefSeq" id="WP_272424906.1">
    <property type="nucleotide sequence ID" value="NZ_JAGTJJ010000031.1"/>
</dbReference>
<feature type="region of interest" description="Disordered" evidence="1">
    <location>
        <begin position="35"/>
        <end position="61"/>
    </location>
</feature>
<feature type="compositionally biased region" description="Basic and acidic residues" evidence="1">
    <location>
        <begin position="111"/>
        <end position="123"/>
    </location>
</feature>
<evidence type="ECO:0000256" key="1">
    <source>
        <dbReference type="SAM" id="MobiDB-lite"/>
    </source>
</evidence>
<proteinExistence type="predicted"/>
<feature type="region of interest" description="Disordered" evidence="1">
    <location>
        <begin position="74"/>
        <end position="137"/>
    </location>
</feature>
<reference evidence="3 4" key="1">
    <citation type="submission" date="2021-04" db="EMBL/GenBank/DDBJ databases">
        <title>Genome analysis of Polyangium sp.</title>
        <authorList>
            <person name="Li Y."/>
            <person name="Wang J."/>
        </authorList>
    </citation>
    <scope>NUCLEOTIDE SEQUENCE [LARGE SCALE GENOMIC DNA]</scope>
    <source>
        <strain evidence="3 4">SDU14</strain>
    </source>
</reference>
<comment type="caution">
    <text evidence="3">The sequence shown here is derived from an EMBL/GenBank/DDBJ whole genome shotgun (WGS) entry which is preliminary data.</text>
</comment>
<evidence type="ECO:0000313" key="3">
    <source>
        <dbReference type="EMBL" id="MDC3985699.1"/>
    </source>
</evidence>
<accession>A0A9X4AUX1</accession>
<sequence>MRSFTVARAAVLPFFGLLVAACSLGSGDDEDLALGRGNVSGAEKGRDIQAPSQDEGKGKGISLEGDVEFVPVEGNDHATDEASIEGKEIESKEIEGKGIEGKNLEQPLPDDLGKGGVTKEHMLPPKGDLGSSGDLPSKGVRVVNSACPKARVGDVVGTCVQALTYAKNPETGECCVYATPCDVPKTWDASFSAEAVCR</sequence>
<organism evidence="3 4">
    <name type="scientific">Polyangium jinanense</name>
    <dbReference type="NCBI Taxonomy" id="2829994"/>
    <lineage>
        <taxon>Bacteria</taxon>
        <taxon>Pseudomonadati</taxon>
        <taxon>Myxococcota</taxon>
        <taxon>Polyangia</taxon>
        <taxon>Polyangiales</taxon>
        <taxon>Polyangiaceae</taxon>
        <taxon>Polyangium</taxon>
    </lineage>
</organism>
<dbReference type="PROSITE" id="PS51257">
    <property type="entry name" value="PROKAR_LIPOPROTEIN"/>
    <property type="match status" value="1"/>
</dbReference>
<evidence type="ECO:0000313" key="4">
    <source>
        <dbReference type="Proteomes" id="UP001151081"/>
    </source>
</evidence>
<gene>
    <name evidence="3" type="ORF">KEG57_34785</name>
</gene>
<name>A0A9X4AUX1_9BACT</name>
<dbReference type="EMBL" id="JAGTJJ010000031">
    <property type="protein sequence ID" value="MDC3985699.1"/>
    <property type="molecule type" value="Genomic_DNA"/>
</dbReference>
<protein>
    <recommendedName>
        <fullName evidence="5">Secreted protein</fullName>
    </recommendedName>
</protein>
<feature type="chain" id="PRO_5040929396" description="Secreted protein" evidence="2">
    <location>
        <begin position="21"/>
        <end position="198"/>
    </location>
</feature>
<feature type="signal peptide" evidence="2">
    <location>
        <begin position="1"/>
        <end position="20"/>
    </location>
</feature>
<feature type="compositionally biased region" description="Basic and acidic residues" evidence="1">
    <location>
        <begin position="74"/>
        <end position="103"/>
    </location>
</feature>
<evidence type="ECO:0000256" key="2">
    <source>
        <dbReference type="SAM" id="SignalP"/>
    </source>
</evidence>
<evidence type="ECO:0008006" key="5">
    <source>
        <dbReference type="Google" id="ProtNLM"/>
    </source>
</evidence>
<dbReference type="AlphaFoldDB" id="A0A9X4AUX1"/>
<keyword evidence="4" id="KW-1185">Reference proteome</keyword>
<dbReference type="Proteomes" id="UP001151081">
    <property type="component" value="Unassembled WGS sequence"/>
</dbReference>